<feature type="transmembrane region" description="Helical" evidence="1">
    <location>
        <begin position="48"/>
        <end position="72"/>
    </location>
</feature>
<accession>A0A544UBN8</accession>
<keyword evidence="1" id="KW-0472">Membrane</keyword>
<sequence>MMHKAESKLRTPIVKTAWFMWFWLIIFPPLGVFLMWKQGRLTKKKRTIATVIAGVYFVSPMIIGMATTLPLYNNQEEFIEAFNKEVKKLDFSYSLENTKKEEETITSKLGKDITLIENIDEKGAVHELIMVGQGEGMDIILSMGLLIGMTNPDLS</sequence>
<name>A0A544UBN8_LYSSH</name>
<protein>
    <submittedName>
        <fullName evidence="2">Uncharacterized protein</fullName>
    </submittedName>
</protein>
<keyword evidence="1" id="KW-0812">Transmembrane</keyword>
<keyword evidence="1" id="KW-1133">Transmembrane helix</keyword>
<evidence type="ECO:0000256" key="1">
    <source>
        <dbReference type="SAM" id="Phobius"/>
    </source>
</evidence>
<dbReference type="OrthoDB" id="2971814at2"/>
<dbReference type="AlphaFoldDB" id="A0A544UBN8"/>
<dbReference type="Proteomes" id="UP000317944">
    <property type="component" value="Unassembled WGS sequence"/>
</dbReference>
<feature type="transmembrane region" description="Helical" evidence="1">
    <location>
        <begin position="18"/>
        <end position="36"/>
    </location>
</feature>
<evidence type="ECO:0000313" key="2">
    <source>
        <dbReference type="EMBL" id="TQR29751.1"/>
    </source>
</evidence>
<comment type="caution">
    <text evidence="2">The sequence shown here is derived from an EMBL/GenBank/DDBJ whole genome shotgun (WGS) entry which is preliminary data.</text>
</comment>
<dbReference type="RefSeq" id="WP_142509943.1">
    <property type="nucleotide sequence ID" value="NZ_SADV01000017.1"/>
</dbReference>
<proteinExistence type="predicted"/>
<dbReference type="EMBL" id="SADV01000017">
    <property type="protein sequence ID" value="TQR29751.1"/>
    <property type="molecule type" value="Genomic_DNA"/>
</dbReference>
<gene>
    <name evidence="2" type="ORF">C7Y47_17605</name>
</gene>
<reference evidence="2 3" key="1">
    <citation type="submission" date="2018-03" db="EMBL/GenBank/DDBJ databases">
        <title>Aerobic endospore-forming bacteria genome sequencing and assembly.</title>
        <authorList>
            <person name="Cavalcante D.A."/>
            <person name="Driks A."/>
            <person name="Putonti C."/>
            <person name="De-Souza M.T."/>
        </authorList>
    </citation>
    <scope>NUCLEOTIDE SEQUENCE [LARGE SCALE GENOMIC DNA]</scope>
    <source>
        <strain evidence="2 3">SDF0037</strain>
    </source>
</reference>
<evidence type="ECO:0000313" key="3">
    <source>
        <dbReference type="Proteomes" id="UP000317944"/>
    </source>
</evidence>
<organism evidence="2 3">
    <name type="scientific">Lysinibacillus sphaericus</name>
    <name type="common">Bacillus sphaericus</name>
    <dbReference type="NCBI Taxonomy" id="1421"/>
    <lineage>
        <taxon>Bacteria</taxon>
        <taxon>Bacillati</taxon>
        <taxon>Bacillota</taxon>
        <taxon>Bacilli</taxon>
        <taxon>Bacillales</taxon>
        <taxon>Bacillaceae</taxon>
        <taxon>Lysinibacillus</taxon>
    </lineage>
</organism>